<dbReference type="GO" id="GO:0004672">
    <property type="term" value="F:protein kinase activity"/>
    <property type="evidence" value="ECO:0007669"/>
    <property type="project" value="InterPro"/>
</dbReference>
<name>A0A0G2HXS8_9EURO</name>
<feature type="domain" description="Protein kinase" evidence="1">
    <location>
        <begin position="50"/>
        <end position="310"/>
    </location>
</feature>
<dbReference type="PROSITE" id="PS50011">
    <property type="entry name" value="PROTEIN_KINASE_DOM"/>
    <property type="match status" value="1"/>
</dbReference>
<evidence type="ECO:0000313" key="3">
    <source>
        <dbReference type="Proteomes" id="UP000034164"/>
    </source>
</evidence>
<dbReference type="GO" id="GO:0005524">
    <property type="term" value="F:ATP binding"/>
    <property type="evidence" value="ECO:0007669"/>
    <property type="project" value="InterPro"/>
</dbReference>
<dbReference type="AlphaFoldDB" id="A0A0G2HXS8"/>
<evidence type="ECO:0000313" key="2">
    <source>
        <dbReference type="EMBL" id="KKZ62888.1"/>
    </source>
</evidence>
<dbReference type="SUPFAM" id="SSF56112">
    <property type="entry name" value="Protein kinase-like (PK-like)"/>
    <property type="match status" value="1"/>
</dbReference>
<evidence type="ECO:0000259" key="1">
    <source>
        <dbReference type="PROSITE" id="PS50011"/>
    </source>
</evidence>
<dbReference type="InterPro" id="IPR011009">
    <property type="entry name" value="Kinase-like_dom_sf"/>
</dbReference>
<dbReference type="Gene3D" id="1.10.510.10">
    <property type="entry name" value="Transferase(Phosphotransferase) domain 1"/>
    <property type="match status" value="1"/>
</dbReference>
<dbReference type="EMBL" id="LCZI01001017">
    <property type="protein sequence ID" value="KKZ62888.1"/>
    <property type="molecule type" value="Genomic_DNA"/>
</dbReference>
<gene>
    <name evidence="2" type="ORF">EMCG_02733</name>
</gene>
<proteinExistence type="predicted"/>
<comment type="caution">
    <text evidence="2">The sequence shown here is derived from an EMBL/GenBank/DDBJ whole genome shotgun (WGS) entry which is preliminary data.</text>
</comment>
<dbReference type="VEuPathDB" id="FungiDB:EMCG_02733"/>
<protein>
    <recommendedName>
        <fullName evidence="1">Protein kinase domain-containing protein</fullName>
    </recommendedName>
</protein>
<dbReference type="OrthoDB" id="4169526at2759"/>
<accession>A0A0G2HXS8</accession>
<dbReference type="InterPro" id="IPR000719">
    <property type="entry name" value="Prot_kinase_dom"/>
</dbReference>
<dbReference type="SMART" id="SM00220">
    <property type="entry name" value="S_TKc"/>
    <property type="match status" value="1"/>
</dbReference>
<organism evidence="2 3">
    <name type="scientific">[Emmonsia] crescens</name>
    <dbReference type="NCBI Taxonomy" id="73230"/>
    <lineage>
        <taxon>Eukaryota</taxon>
        <taxon>Fungi</taxon>
        <taxon>Dikarya</taxon>
        <taxon>Ascomycota</taxon>
        <taxon>Pezizomycotina</taxon>
        <taxon>Eurotiomycetes</taxon>
        <taxon>Eurotiomycetidae</taxon>
        <taxon>Onygenales</taxon>
        <taxon>Ajellomycetaceae</taxon>
        <taxon>Emergomyces</taxon>
    </lineage>
</organism>
<reference evidence="3" key="1">
    <citation type="journal article" date="2015" name="PLoS Genet.">
        <title>The dynamic genome and transcriptome of the human fungal pathogen Blastomyces and close relative Emmonsia.</title>
        <authorList>
            <person name="Munoz J.F."/>
            <person name="Gauthier G.M."/>
            <person name="Desjardins C.A."/>
            <person name="Gallo J.E."/>
            <person name="Holder J."/>
            <person name="Sullivan T.D."/>
            <person name="Marty A.J."/>
            <person name="Carmen J.C."/>
            <person name="Chen Z."/>
            <person name="Ding L."/>
            <person name="Gujja S."/>
            <person name="Magrini V."/>
            <person name="Misas E."/>
            <person name="Mitreva M."/>
            <person name="Priest M."/>
            <person name="Saif S."/>
            <person name="Whiston E.A."/>
            <person name="Young S."/>
            <person name="Zeng Q."/>
            <person name="Goldman W.E."/>
            <person name="Mardis E.R."/>
            <person name="Taylor J.W."/>
            <person name="McEwen J.G."/>
            <person name="Clay O.K."/>
            <person name="Klein B.S."/>
            <person name="Cuomo C.A."/>
        </authorList>
    </citation>
    <scope>NUCLEOTIDE SEQUENCE [LARGE SCALE GENOMIC DNA]</scope>
    <source>
        <strain evidence="3">UAMH 3008</strain>
    </source>
</reference>
<dbReference type="Proteomes" id="UP000034164">
    <property type="component" value="Unassembled WGS sequence"/>
</dbReference>
<sequence length="310" mass="35587">MDFLISLFNQLQRALSTFISPPQAQDAVSFQQSFIFDTAHEEIFGADGSPIFGEIIGRGSTGWVFRISKDKVLKVPRFHRNFADKDPKTQISYENDNDMFLQSQRREREAYKRLGQFHGILPAKLTDAGIELPYMRNGTVEEYLDTHEIDLDTRLRWIKTITSVVHRAHEKRLLITDFGLRNFLLDDNLSLAMIDFGNSIIVSDDTEFGEYVYHAYSEKCDIAAVGSLIYEIMTGKYYMVHVNVTAPFNITESTSRLDGVNMWFPYWPSKEELADTRDVSLFGDIILNCWLKNGFQTMDQVCEAVAQVVD</sequence>